<evidence type="ECO:0000313" key="1">
    <source>
        <dbReference type="EMBL" id="CDW38746.1"/>
    </source>
</evidence>
<proteinExistence type="predicted"/>
<reference evidence="1" key="1">
    <citation type="submission" date="2014-05" db="EMBL/GenBank/DDBJ databases">
        <authorList>
            <person name="Chronopoulou M."/>
        </authorList>
    </citation>
    <scope>NUCLEOTIDE SEQUENCE</scope>
    <source>
        <tissue evidence="1">Whole organism</tissue>
    </source>
</reference>
<dbReference type="AlphaFoldDB" id="A0A0K2UM26"/>
<organism evidence="1">
    <name type="scientific">Lepeophtheirus salmonis</name>
    <name type="common">Salmon louse</name>
    <name type="synonym">Caligus salmonis</name>
    <dbReference type="NCBI Taxonomy" id="72036"/>
    <lineage>
        <taxon>Eukaryota</taxon>
        <taxon>Metazoa</taxon>
        <taxon>Ecdysozoa</taxon>
        <taxon>Arthropoda</taxon>
        <taxon>Crustacea</taxon>
        <taxon>Multicrustacea</taxon>
        <taxon>Hexanauplia</taxon>
        <taxon>Copepoda</taxon>
        <taxon>Siphonostomatoida</taxon>
        <taxon>Caligidae</taxon>
        <taxon>Lepeophtheirus</taxon>
    </lineage>
</organism>
<protein>
    <submittedName>
        <fullName evidence="1">Uncharacterized protein</fullName>
    </submittedName>
</protein>
<sequence>MFNKLLFDYLTHFALHKVMLNQQTKLFFVHFLKISQRPRLKQMQNRNKLTDLAESWCVFFQEMLLTEYNLDMRQ</sequence>
<accession>A0A0K2UM26</accession>
<dbReference type="EMBL" id="HACA01021385">
    <property type="protein sequence ID" value="CDW38746.1"/>
    <property type="molecule type" value="Transcribed_RNA"/>
</dbReference>
<name>A0A0K2UM26_LEPSM</name>